<feature type="transmembrane region" description="Helical" evidence="1">
    <location>
        <begin position="394"/>
        <end position="416"/>
    </location>
</feature>
<keyword evidence="1" id="KW-0472">Membrane</keyword>
<name>A0A7E4W8S4_PANRE</name>
<feature type="transmembrane region" description="Helical" evidence="1">
    <location>
        <begin position="437"/>
        <end position="457"/>
    </location>
</feature>
<reference evidence="3" key="2">
    <citation type="submission" date="2020-10" db="UniProtKB">
        <authorList>
            <consortium name="WormBaseParasite"/>
        </authorList>
    </citation>
    <scope>IDENTIFICATION</scope>
</reference>
<accession>A0A7E4W8S4</accession>
<dbReference type="Proteomes" id="UP000492821">
    <property type="component" value="Unassembled WGS sequence"/>
</dbReference>
<feature type="transmembrane region" description="Helical" evidence="1">
    <location>
        <begin position="463"/>
        <end position="483"/>
    </location>
</feature>
<feature type="transmembrane region" description="Helical" evidence="1">
    <location>
        <begin position="289"/>
        <end position="318"/>
    </location>
</feature>
<protein>
    <submittedName>
        <fullName evidence="3">7TM_GPCR_Srx domain-containing protein</fullName>
    </submittedName>
</protein>
<sequence length="485" mass="55007">MIHGGSITLAQVKQLKQNTVEKVGLTAEILGKLKSLIQTSYGLRRRLRELVTPAEAYAFQTAAPSYSGLQPIQQIRQVENARFITDENGKIQQFVFDEILQPINMDMSLLYHVSYGLALADISLNYKFSMFTDDFLLAPTELTFYDCILNTGFIKTFLSSLHSPIKVLDLDHLTTSKNAVKAICNSPAFKTLESFFINEPAFPSVTFWFEALVEANCTSLKEMFFHDVSLSALQIDKDLFFNFFKILVKNKEFRLNLSYKLITVATILDLPQSAAHFLSGVYCLLPHVIFLQTLVTVFGSAASGGFNAMIICQFALALNRLDVFKPKHRDMDYKNLTSLCSYFIKFNLFLSPAYAIGFTLCCFYFGHFTFDRETLSWSYDDNYLSAVICRNIDFWLTMSMNILTLITYFVVLYCMMIMKKMTAANNTQPMSGAEVRLLVAALLQFLLIVMTNTSWFISNLPLFIANFIWAWTGGIGTILNIALNQ</sequence>
<evidence type="ECO:0000256" key="1">
    <source>
        <dbReference type="SAM" id="Phobius"/>
    </source>
</evidence>
<organism evidence="2 3">
    <name type="scientific">Panagrellus redivivus</name>
    <name type="common">Microworm</name>
    <dbReference type="NCBI Taxonomy" id="6233"/>
    <lineage>
        <taxon>Eukaryota</taxon>
        <taxon>Metazoa</taxon>
        <taxon>Ecdysozoa</taxon>
        <taxon>Nematoda</taxon>
        <taxon>Chromadorea</taxon>
        <taxon>Rhabditida</taxon>
        <taxon>Tylenchina</taxon>
        <taxon>Panagrolaimomorpha</taxon>
        <taxon>Panagrolaimoidea</taxon>
        <taxon>Panagrolaimidae</taxon>
        <taxon>Panagrellus</taxon>
    </lineage>
</organism>
<evidence type="ECO:0000313" key="3">
    <source>
        <dbReference type="WBParaSite" id="Pan_g7808.t1"/>
    </source>
</evidence>
<reference evidence="2" key="1">
    <citation type="journal article" date="2013" name="Genetics">
        <title>The draft genome and transcriptome of Panagrellus redivivus are shaped by the harsh demands of a free-living lifestyle.</title>
        <authorList>
            <person name="Srinivasan J."/>
            <person name="Dillman A.R."/>
            <person name="Macchietto M.G."/>
            <person name="Heikkinen L."/>
            <person name="Lakso M."/>
            <person name="Fracchia K.M."/>
            <person name="Antoshechkin I."/>
            <person name="Mortazavi A."/>
            <person name="Wong G."/>
            <person name="Sternberg P.W."/>
        </authorList>
    </citation>
    <scope>NUCLEOTIDE SEQUENCE [LARGE SCALE GENOMIC DNA]</scope>
    <source>
        <strain evidence="2">MT8872</strain>
    </source>
</reference>
<keyword evidence="1" id="KW-0812">Transmembrane</keyword>
<keyword evidence="1" id="KW-1133">Transmembrane helix</keyword>
<evidence type="ECO:0000313" key="2">
    <source>
        <dbReference type="Proteomes" id="UP000492821"/>
    </source>
</evidence>
<dbReference type="AlphaFoldDB" id="A0A7E4W8S4"/>
<dbReference type="WBParaSite" id="Pan_g7808.t1">
    <property type="protein sequence ID" value="Pan_g7808.t1"/>
    <property type="gene ID" value="Pan_g7808"/>
</dbReference>
<proteinExistence type="predicted"/>
<feature type="transmembrane region" description="Helical" evidence="1">
    <location>
        <begin position="339"/>
        <end position="366"/>
    </location>
</feature>
<keyword evidence="2" id="KW-1185">Reference proteome</keyword>